<dbReference type="PROSITE" id="PS50932">
    <property type="entry name" value="HTH_LACI_2"/>
    <property type="match status" value="1"/>
</dbReference>
<gene>
    <name evidence="5" type="ORF">AN215_18485</name>
</gene>
<dbReference type="PANTHER" id="PTHR30146">
    <property type="entry name" value="LACI-RELATED TRANSCRIPTIONAL REPRESSOR"/>
    <property type="match status" value="1"/>
</dbReference>
<keyword evidence="2" id="KW-0238">DNA-binding</keyword>
<evidence type="ECO:0000259" key="4">
    <source>
        <dbReference type="PROSITE" id="PS50932"/>
    </source>
</evidence>
<organism evidence="5 6">
    <name type="scientific">Streptomyces abyssalis</name>
    <dbReference type="NCBI Taxonomy" id="933944"/>
    <lineage>
        <taxon>Bacteria</taxon>
        <taxon>Bacillati</taxon>
        <taxon>Actinomycetota</taxon>
        <taxon>Actinomycetes</taxon>
        <taxon>Kitasatosporales</taxon>
        <taxon>Streptomycetaceae</taxon>
        <taxon>Streptomyces</taxon>
    </lineage>
</organism>
<dbReference type="SUPFAM" id="SSF47413">
    <property type="entry name" value="lambda repressor-like DNA-binding domains"/>
    <property type="match status" value="1"/>
</dbReference>
<dbReference type="Gene3D" id="3.40.50.2300">
    <property type="match status" value="2"/>
</dbReference>
<dbReference type="STRING" id="933944.AN215_18485"/>
<evidence type="ECO:0000256" key="1">
    <source>
        <dbReference type="ARBA" id="ARBA00023015"/>
    </source>
</evidence>
<evidence type="ECO:0000256" key="2">
    <source>
        <dbReference type="ARBA" id="ARBA00023125"/>
    </source>
</evidence>
<dbReference type="SUPFAM" id="SSF53822">
    <property type="entry name" value="Periplasmic binding protein-like I"/>
    <property type="match status" value="1"/>
</dbReference>
<dbReference type="CDD" id="cd01392">
    <property type="entry name" value="HTH_LacI"/>
    <property type="match status" value="1"/>
</dbReference>
<dbReference type="GO" id="GO:0000976">
    <property type="term" value="F:transcription cis-regulatory region binding"/>
    <property type="evidence" value="ECO:0007669"/>
    <property type="project" value="TreeGrafter"/>
</dbReference>
<evidence type="ECO:0000256" key="3">
    <source>
        <dbReference type="ARBA" id="ARBA00023163"/>
    </source>
</evidence>
<dbReference type="EMBL" id="LJGT01000040">
    <property type="protein sequence ID" value="OEU88159.1"/>
    <property type="molecule type" value="Genomic_DNA"/>
</dbReference>
<dbReference type="PATRIC" id="fig|933944.5.peg.3020"/>
<dbReference type="SMART" id="SM00354">
    <property type="entry name" value="HTH_LACI"/>
    <property type="match status" value="1"/>
</dbReference>
<dbReference type="PRINTS" id="PR00036">
    <property type="entry name" value="HTHLACI"/>
</dbReference>
<dbReference type="PANTHER" id="PTHR30146:SF153">
    <property type="entry name" value="LACTOSE OPERON REPRESSOR"/>
    <property type="match status" value="1"/>
</dbReference>
<proteinExistence type="predicted"/>
<dbReference type="InterPro" id="IPR010982">
    <property type="entry name" value="Lambda_DNA-bd_dom_sf"/>
</dbReference>
<name>A0A1E7JKL3_9ACTN</name>
<evidence type="ECO:0000313" key="5">
    <source>
        <dbReference type="EMBL" id="OEU88159.1"/>
    </source>
</evidence>
<keyword evidence="6" id="KW-1185">Reference proteome</keyword>
<dbReference type="GO" id="GO:0003700">
    <property type="term" value="F:DNA-binding transcription factor activity"/>
    <property type="evidence" value="ECO:0007669"/>
    <property type="project" value="TreeGrafter"/>
</dbReference>
<accession>A0A1E7JKL3</accession>
<evidence type="ECO:0000313" key="6">
    <source>
        <dbReference type="Proteomes" id="UP000176087"/>
    </source>
</evidence>
<keyword evidence="1" id="KW-0805">Transcription regulation</keyword>
<dbReference type="Pfam" id="PF00356">
    <property type="entry name" value="LacI"/>
    <property type="match status" value="1"/>
</dbReference>
<reference evidence="5 6" key="1">
    <citation type="journal article" date="2016" name="Front. Microbiol.">
        <title>Comparative Genomics Analysis of Streptomyces Species Reveals Their Adaptation to the Marine Environment and Their Diversity at the Genomic Level.</title>
        <authorList>
            <person name="Tian X."/>
            <person name="Zhang Z."/>
            <person name="Yang T."/>
            <person name="Chen M."/>
            <person name="Li J."/>
            <person name="Chen F."/>
            <person name="Yang J."/>
            <person name="Li W."/>
            <person name="Zhang B."/>
            <person name="Zhang Z."/>
            <person name="Wu J."/>
            <person name="Zhang C."/>
            <person name="Long L."/>
            <person name="Xiao J."/>
        </authorList>
    </citation>
    <scope>NUCLEOTIDE SEQUENCE [LARGE SCALE GENOMIC DNA]</scope>
    <source>
        <strain evidence="5 6">SCSIO 10390</strain>
    </source>
</reference>
<dbReference type="Proteomes" id="UP000176087">
    <property type="component" value="Unassembled WGS sequence"/>
</dbReference>
<dbReference type="RefSeq" id="WP_070011817.1">
    <property type="nucleotide sequence ID" value="NZ_LJGS01000041.1"/>
</dbReference>
<dbReference type="AlphaFoldDB" id="A0A1E7JKL3"/>
<dbReference type="Gene3D" id="1.10.260.40">
    <property type="entry name" value="lambda repressor-like DNA-binding domains"/>
    <property type="match status" value="1"/>
</dbReference>
<feature type="domain" description="HTH lacI-type" evidence="4">
    <location>
        <begin position="3"/>
        <end position="58"/>
    </location>
</feature>
<comment type="caution">
    <text evidence="5">The sequence shown here is derived from an EMBL/GenBank/DDBJ whole genome shotgun (WGS) entry which is preliminary data.</text>
</comment>
<dbReference type="PROSITE" id="PS00356">
    <property type="entry name" value="HTH_LACI_1"/>
    <property type="match status" value="1"/>
</dbReference>
<dbReference type="InterPro" id="IPR028082">
    <property type="entry name" value="Peripla_BP_I"/>
</dbReference>
<keyword evidence="3" id="KW-0804">Transcription</keyword>
<sequence length="362" mass="38269">MTARLADIAAQAGVSEATVSRVLNGKHGVAAATRESVLAALDVLGYERPVKLRHRSAGLVGLIIPELENPIFPAFAQVIAQGLTRQGYTPVLATQSPGGSTEDELTEMLVDRGVAGIVFVSGLHADTTADMQRYERLRGQGVPFVLVNGYSDKVRAPFISPDDRAAMRLAVTHLAELGHRRIGLALGPERFVPVQRKIEGFVRSVREQPELAAGQTGSPTQAEQWARQFIQHSLFTLEGGQAAASALLDRDCTAVVCASDMMALGAIRAARQRGLEVPADVSVIGFDDSPLIAFTDPPLTTIRQPVTSMGQAAVRALLEEIGGTPAPHSEFVFLPELVVRGSTASVPSVAGRTEEAGSPTAG</sequence>
<dbReference type="InterPro" id="IPR000843">
    <property type="entry name" value="HTH_LacI"/>
</dbReference>
<dbReference type="Pfam" id="PF13377">
    <property type="entry name" value="Peripla_BP_3"/>
    <property type="match status" value="1"/>
</dbReference>
<dbReference type="OrthoDB" id="3324394at2"/>
<dbReference type="InterPro" id="IPR046335">
    <property type="entry name" value="LacI/GalR-like_sensor"/>
</dbReference>
<dbReference type="CDD" id="cd06292">
    <property type="entry name" value="PBP1_AglR_RafR-like"/>
    <property type="match status" value="1"/>
</dbReference>
<protein>
    <submittedName>
        <fullName evidence="5">LacI family transcriptional regulator</fullName>
    </submittedName>
</protein>